<evidence type="ECO:0000256" key="1">
    <source>
        <dbReference type="ARBA" id="ARBA00008455"/>
    </source>
</evidence>
<dbReference type="SMART" id="SM00645">
    <property type="entry name" value="Pept_C1"/>
    <property type="match status" value="1"/>
</dbReference>
<evidence type="ECO:0000313" key="5">
    <source>
        <dbReference type="Proteomes" id="UP000293162"/>
    </source>
</evidence>
<name>A0A4Q5M1I6_9BACT</name>
<dbReference type="PANTHER" id="PTHR12411">
    <property type="entry name" value="CYSTEINE PROTEASE FAMILY C1-RELATED"/>
    <property type="match status" value="1"/>
</dbReference>
<feature type="compositionally biased region" description="Acidic residues" evidence="2">
    <location>
        <begin position="362"/>
        <end position="412"/>
    </location>
</feature>
<feature type="domain" description="Peptidase C1A papain C-terminal" evidence="3">
    <location>
        <begin position="28"/>
        <end position="235"/>
    </location>
</feature>
<dbReference type="RefSeq" id="WP_130020381.1">
    <property type="nucleotide sequence ID" value="NZ_SEWF01000009.1"/>
</dbReference>
<dbReference type="Proteomes" id="UP000293162">
    <property type="component" value="Unassembled WGS sequence"/>
</dbReference>
<dbReference type="AlphaFoldDB" id="A0A4Q5M1I6"/>
<protein>
    <submittedName>
        <fullName evidence="4">Peptidase C1</fullName>
    </submittedName>
</protein>
<organism evidence="4 5">
    <name type="scientific">Emticicia agri</name>
    <dbReference type="NCBI Taxonomy" id="2492393"/>
    <lineage>
        <taxon>Bacteria</taxon>
        <taxon>Pseudomonadati</taxon>
        <taxon>Bacteroidota</taxon>
        <taxon>Cytophagia</taxon>
        <taxon>Cytophagales</taxon>
        <taxon>Leadbetterellaceae</taxon>
        <taxon>Emticicia</taxon>
    </lineage>
</organism>
<dbReference type="InterPro" id="IPR038765">
    <property type="entry name" value="Papain-like_cys_pep_sf"/>
</dbReference>
<dbReference type="Gene3D" id="3.90.70.10">
    <property type="entry name" value="Cysteine proteinases"/>
    <property type="match status" value="1"/>
</dbReference>
<evidence type="ECO:0000259" key="3">
    <source>
        <dbReference type="SMART" id="SM00645"/>
    </source>
</evidence>
<dbReference type="CDD" id="cd02619">
    <property type="entry name" value="Peptidase_C1"/>
    <property type="match status" value="1"/>
</dbReference>
<dbReference type="InterPro" id="IPR000668">
    <property type="entry name" value="Peptidase_C1A_C"/>
</dbReference>
<sequence length="412" mass="48275">MENRIGGYRAGAIPAHVKKKKAGKFDKLPSKVDLRDHLTEVEMQVGNSCVANAFAGAYEYLAKRTLGDASDVSRLYIYYNARYLDDSQDQDCGSIMYNAIEGLKEYGACAEDLWPNDKTMILYEPDQSAYDHGANFKIVDAEYIELDLNLWKNTLAEGYPIAFCLNTFQSFDEANRNKGRVPMPRKSDNVRETHGWHAMLCVGYSDPDRMFIVRNSWGKNWGDKGYCYIPYEYVIHNQYNGNDSWIIQSVENLDFSDGVWDESDESNFAVEGMTYINEFWINVEDTEKFAFKLEKLCLKYVESEEDFYFDYYTEEDEESGIEYTYISNFEILTEDSDGFVEELDKLCTKNAIDEDYSFTYGDEPEEEESDEEEEEEEEYDEEEEEEEDEEEEEEEEYDEEEEEEEDEEEEEE</sequence>
<dbReference type="InterPro" id="IPR013128">
    <property type="entry name" value="Peptidase_C1A"/>
</dbReference>
<keyword evidence="5" id="KW-1185">Reference proteome</keyword>
<feature type="region of interest" description="Disordered" evidence="2">
    <location>
        <begin position="354"/>
        <end position="412"/>
    </location>
</feature>
<evidence type="ECO:0000256" key="2">
    <source>
        <dbReference type="SAM" id="MobiDB-lite"/>
    </source>
</evidence>
<dbReference type="OrthoDB" id="3648721at2"/>
<dbReference type="SUPFAM" id="SSF54001">
    <property type="entry name" value="Cysteine proteinases"/>
    <property type="match status" value="1"/>
</dbReference>
<gene>
    <name evidence="4" type="ORF">EWM59_07730</name>
</gene>
<accession>A0A4Q5M1I6</accession>
<dbReference type="GO" id="GO:0006508">
    <property type="term" value="P:proteolysis"/>
    <property type="evidence" value="ECO:0007669"/>
    <property type="project" value="InterPro"/>
</dbReference>
<dbReference type="GO" id="GO:0008234">
    <property type="term" value="F:cysteine-type peptidase activity"/>
    <property type="evidence" value="ECO:0007669"/>
    <property type="project" value="InterPro"/>
</dbReference>
<comment type="caution">
    <text evidence="4">The sequence shown here is derived from an EMBL/GenBank/DDBJ whole genome shotgun (WGS) entry which is preliminary data.</text>
</comment>
<proteinExistence type="inferred from homology"/>
<evidence type="ECO:0000313" key="4">
    <source>
        <dbReference type="EMBL" id="RYU96091.1"/>
    </source>
</evidence>
<dbReference type="Pfam" id="PF00112">
    <property type="entry name" value="Peptidase_C1"/>
    <property type="match status" value="1"/>
</dbReference>
<comment type="similarity">
    <text evidence="1">Belongs to the peptidase C1 family.</text>
</comment>
<dbReference type="EMBL" id="SEWF01000009">
    <property type="protein sequence ID" value="RYU96091.1"/>
    <property type="molecule type" value="Genomic_DNA"/>
</dbReference>
<reference evidence="4 5" key="1">
    <citation type="submission" date="2019-02" db="EMBL/GenBank/DDBJ databases">
        <title>Bacterial novel species Emticicia sp. 17J42-9 isolated from soil.</title>
        <authorList>
            <person name="Jung H.-Y."/>
        </authorList>
    </citation>
    <scope>NUCLEOTIDE SEQUENCE [LARGE SCALE GENOMIC DNA]</scope>
    <source>
        <strain evidence="4 5">17J42-9</strain>
    </source>
</reference>
<feature type="non-terminal residue" evidence="4">
    <location>
        <position position="412"/>
    </location>
</feature>